<evidence type="ECO:0000313" key="4">
    <source>
        <dbReference type="Proteomes" id="UP000275408"/>
    </source>
</evidence>
<protein>
    <recommendedName>
        <fullName evidence="2">LEM domain-containing protein</fullName>
    </recommendedName>
</protein>
<dbReference type="Pfam" id="PF12796">
    <property type="entry name" value="Ank_2"/>
    <property type="match status" value="1"/>
</dbReference>
<dbReference type="SMART" id="SM00540">
    <property type="entry name" value="LEM"/>
    <property type="match status" value="1"/>
</dbReference>
<feature type="repeat" description="ANK" evidence="1">
    <location>
        <begin position="69"/>
        <end position="101"/>
    </location>
</feature>
<dbReference type="PANTHER" id="PTHR46427:SF1">
    <property type="entry name" value="ANKYRIN REPEAT AND LEM DOMAIN-CONTAINING PROTEIN 1"/>
    <property type="match status" value="1"/>
</dbReference>
<organism evidence="3 4">
    <name type="scientific">Pocillopora damicornis</name>
    <name type="common">Cauliflower coral</name>
    <name type="synonym">Millepora damicornis</name>
    <dbReference type="NCBI Taxonomy" id="46731"/>
    <lineage>
        <taxon>Eukaryota</taxon>
        <taxon>Metazoa</taxon>
        <taxon>Cnidaria</taxon>
        <taxon>Anthozoa</taxon>
        <taxon>Hexacorallia</taxon>
        <taxon>Scleractinia</taxon>
        <taxon>Astrocoeniina</taxon>
        <taxon>Pocilloporidae</taxon>
        <taxon>Pocillopora</taxon>
    </lineage>
</organism>
<dbReference type="Pfam" id="PF22945">
    <property type="entry name" value="LEM-3_GIY-YIG"/>
    <property type="match status" value="1"/>
</dbReference>
<dbReference type="InterPro" id="IPR003887">
    <property type="entry name" value="LEM_dom"/>
</dbReference>
<dbReference type="SUPFAM" id="SSF63451">
    <property type="entry name" value="LEM domain"/>
    <property type="match status" value="1"/>
</dbReference>
<dbReference type="SMART" id="SM00248">
    <property type="entry name" value="ANK"/>
    <property type="match status" value="3"/>
</dbReference>
<dbReference type="CDD" id="cd10454">
    <property type="entry name" value="GIY-YIG_COG3680_Meta"/>
    <property type="match status" value="1"/>
</dbReference>
<dbReference type="PROSITE" id="PS50954">
    <property type="entry name" value="LEM"/>
    <property type="match status" value="1"/>
</dbReference>
<dbReference type="AlphaFoldDB" id="A0A3M6UIT3"/>
<proteinExistence type="predicted"/>
<dbReference type="GO" id="GO:0005654">
    <property type="term" value="C:nucleoplasm"/>
    <property type="evidence" value="ECO:0007669"/>
    <property type="project" value="TreeGrafter"/>
</dbReference>
<dbReference type="OrthoDB" id="1601181at2759"/>
<dbReference type="EMBL" id="RCHS01001420">
    <property type="protein sequence ID" value="RMX53571.1"/>
    <property type="molecule type" value="Genomic_DNA"/>
</dbReference>
<dbReference type="InterPro" id="IPR011015">
    <property type="entry name" value="LEM/LEM-like_dom_sf"/>
</dbReference>
<dbReference type="CDD" id="cd12934">
    <property type="entry name" value="LEM"/>
    <property type="match status" value="1"/>
</dbReference>
<dbReference type="STRING" id="46731.A0A3M6UIT3"/>
<keyword evidence="1" id="KW-0040">ANK repeat</keyword>
<accession>A0A3M6UIT3</accession>
<dbReference type="InterPro" id="IPR034998">
    <property type="entry name" value="ANKLE1"/>
</dbReference>
<feature type="domain" description="LEM" evidence="2">
    <location>
        <begin position="278"/>
        <end position="322"/>
    </location>
</feature>
<dbReference type="PROSITE" id="PS50297">
    <property type="entry name" value="ANK_REP_REGION"/>
    <property type="match status" value="1"/>
</dbReference>
<dbReference type="InterPro" id="IPR002110">
    <property type="entry name" value="Ankyrin_rpt"/>
</dbReference>
<sequence length="544" mass="61803">MYQTSRKVLFHPFVVCSLAKELSLNGARADQLEDGITALHLLAGHEDQEASEVLEVCLRTADPNVRSSEGMSPVHVAALWGRLDNLKLLINHGGDLNQTDDEGQNVLDFASLSEGTSAKQCIKFILEVESNISLDESKTCIPEEKWDGMKHEQPVGEVSCGFSESFYTAIAEDSLLDQTVVTFPNLHPWFSADVSSGDLDETVVDKITELSISSNSLVDGDETVEEGAKQWLEHTSYQEHDNEDPAEFYFGNSTIFYDWKECSTILDQSIINESITVPENLFKLSNNDLRMELQKYGEIPGPIMTSTRNVYIKRLARLQSGSMDSKESLYSEYLPELRRHLEGKAETPDLFEEEESMCIEFTCKKNWREGTEKSSFNYLLIDPRVTQNLPTRSKSMSPEDVFRVFILAIFYVGKGKRSRPYAHLNEAMNSAKENPKIQQIRDIWAAGLGVVSLHIFQSVIPVEAYTREACMIDALGLPRLTNKKRGDYYGRAASWPQKKKREMGVFLLQRALKILLSEGERQLRPEDLKILWYDLIQDWVQLER</sequence>
<dbReference type="PANTHER" id="PTHR46427">
    <property type="entry name" value="ANKYRIN REPEAT AND LEM DOMAIN-CONTAINING PROTEIN 1"/>
    <property type="match status" value="1"/>
</dbReference>
<dbReference type="FunFam" id="1.10.720.40:FF:000001">
    <property type="entry name" value="LEM domain containing 2, isoform CRA_a"/>
    <property type="match status" value="1"/>
</dbReference>
<evidence type="ECO:0000313" key="3">
    <source>
        <dbReference type="EMBL" id="RMX53571.1"/>
    </source>
</evidence>
<evidence type="ECO:0000259" key="2">
    <source>
        <dbReference type="PROSITE" id="PS50954"/>
    </source>
</evidence>
<name>A0A3M6UIT3_POCDA</name>
<keyword evidence="4" id="KW-1185">Reference proteome</keyword>
<dbReference type="Proteomes" id="UP000275408">
    <property type="component" value="Unassembled WGS sequence"/>
</dbReference>
<dbReference type="Pfam" id="PF03020">
    <property type="entry name" value="LEM"/>
    <property type="match status" value="1"/>
</dbReference>
<dbReference type="SUPFAM" id="SSF48403">
    <property type="entry name" value="Ankyrin repeat"/>
    <property type="match status" value="1"/>
</dbReference>
<dbReference type="Gene3D" id="1.25.40.20">
    <property type="entry name" value="Ankyrin repeat-containing domain"/>
    <property type="match status" value="1"/>
</dbReference>
<dbReference type="Gene3D" id="1.10.720.40">
    <property type="match status" value="1"/>
</dbReference>
<dbReference type="GO" id="GO:0005737">
    <property type="term" value="C:cytoplasm"/>
    <property type="evidence" value="ECO:0007669"/>
    <property type="project" value="TreeGrafter"/>
</dbReference>
<dbReference type="GO" id="GO:0000724">
    <property type="term" value="P:double-strand break repair via homologous recombination"/>
    <property type="evidence" value="ECO:0007669"/>
    <property type="project" value="TreeGrafter"/>
</dbReference>
<evidence type="ECO:0000256" key="1">
    <source>
        <dbReference type="PROSITE-ProRule" id="PRU00023"/>
    </source>
</evidence>
<dbReference type="PROSITE" id="PS50088">
    <property type="entry name" value="ANK_REPEAT"/>
    <property type="match status" value="1"/>
</dbReference>
<reference evidence="3 4" key="1">
    <citation type="journal article" date="2018" name="Sci. Rep.">
        <title>Comparative analysis of the Pocillopora damicornis genome highlights role of immune system in coral evolution.</title>
        <authorList>
            <person name="Cunning R."/>
            <person name="Bay R.A."/>
            <person name="Gillette P."/>
            <person name="Baker A.C."/>
            <person name="Traylor-Knowles N."/>
        </authorList>
    </citation>
    <scope>NUCLEOTIDE SEQUENCE [LARGE SCALE GENOMIC DNA]</scope>
    <source>
        <strain evidence="3">RSMAS</strain>
        <tissue evidence="3">Whole animal</tissue>
    </source>
</reference>
<dbReference type="GO" id="GO:0004520">
    <property type="term" value="F:DNA endonuclease activity"/>
    <property type="evidence" value="ECO:0007669"/>
    <property type="project" value="TreeGrafter"/>
</dbReference>
<dbReference type="InterPro" id="IPR036770">
    <property type="entry name" value="Ankyrin_rpt-contain_sf"/>
</dbReference>
<dbReference type="GO" id="GO:0000712">
    <property type="term" value="P:resolution of meiotic recombination intermediates"/>
    <property type="evidence" value="ECO:0007669"/>
    <property type="project" value="TreeGrafter"/>
</dbReference>
<gene>
    <name evidence="3" type="ORF">pdam_00004385</name>
</gene>
<comment type="caution">
    <text evidence="3">The sequence shown here is derived from an EMBL/GenBank/DDBJ whole genome shotgun (WGS) entry which is preliminary data.</text>
</comment>